<comment type="caution">
    <text evidence="6">The sequence shown here is derived from an EMBL/GenBank/DDBJ whole genome shotgun (WGS) entry which is preliminary data.</text>
</comment>
<proteinExistence type="inferred from homology"/>
<keyword evidence="7" id="KW-1185">Reference proteome</keyword>
<name>A0A931E5T1_9CORY</name>
<keyword evidence="2 6" id="KW-0808">Transferase</keyword>
<evidence type="ECO:0000256" key="1">
    <source>
        <dbReference type="ARBA" id="ARBA00010164"/>
    </source>
</evidence>
<accession>A0A931E5T1</accession>
<keyword evidence="3 6" id="KW-0418">Kinase</keyword>
<evidence type="ECO:0000256" key="2">
    <source>
        <dbReference type="ARBA" id="ARBA00022679"/>
    </source>
</evidence>
<evidence type="ECO:0000313" key="6">
    <source>
        <dbReference type="EMBL" id="MBG6122943.1"/>
    </source>
</evidence>
<dbReference type="InterPro" id="IPR017508">
    <property type="entry name" value="HipA_N1"/>
</dbReference>
<dbReference type="AlphaFoldDB" id="A0A931E5T1"/>
<dbReference type="Proteomes" id="UP000658613">
    <property type="component" value="Unassembled WGS sequence"/>
</dbReference>
<dbReference type="InterPro" id="IPR052028">
    <property type="entry name" value="HipA_Ser/Thr_kinase"/>
</dbReference>
<dbReference type="EC" id="2.7.11.1" evidence="6"/>
<reference evidence="6" key="1">
    <citation type="submission" date="2020-11" db="EMBL/GenBank/DDBJ databases">
        <title>Sequencing the genomes of 1000 actinobacteria strains.</title>
        <authorList>
            <person name="Klenk H.-P."/>
        </authorList>
    </citation>
    <scope>NUCLEOTIDE SEQUENCE</scope>
    <source>
        <strain evidence="6">DSM 45632</strain>
    </source>
</reference>
<organism evidence="6 7">
    <name type="scientific">Corynebacterium aquatimens</name>
    <dbReference type="NCBI Taxonomy" id="1190508"/>
    <lineage>
        <taxon>Bacteria</taxon>
        <taxon>Bacillati</taxon>
        <taxon>Actinomycetota</taxon>
        <taxon>Actinomycetes</taxon>
        <taxon>Mycobacteriales</taxon>
        <taxon>Corynebacteriaceae</taxon>
        <taxon>Corynebacterium</taxon>
    </lineage>
</organism>
<dbReference type="PANTHER" id="PTHR37419:SF1">
    <property type="entry name" value="SERINE_THREONINE-PROTEIN KINASE TOXIN HIPA"/>
    <property type="match status" value="1"/>
</dbReference>
<dbReference type="Pfam" id="PF07804">
    <property type="entry name" value="HipA_C"/>
    <property type="match status" value="1"/>
</dbReference>
<dbReference type="RefSeq" id="WP_196825250.1">
    <property type="nucleotide sequence ID" value="NZ_CP046980.1"/>
</dbReference>
<dbReference type="NCBIfam" id="TIGR03071">
    <property type="entry name" value="couple_hipA"/>
    <property type="match status" value="1"/>
</dbReference>
<dbReference type="Pfam" id="PF13657">
    <property type="entry name" value="Couple_hipA"/>
    <property type="match status" value="1"/>
</dbReference>
<dbReference type="GO" id="GO:0005829">
    <property type="term" value="C:cytosol"/>
    <property type="evidence" value="ECO:0007669"/>
    <property type="project" value="TreeGrafter"/>
</dbReference>
<comment type="similarity">
    <text evidence="1">Belongs to the HipA Ser/Thr kinase family.</text>
</comment>
<dbReference type="EMBL" id="JADOUE010000001">
    <property type="protein sequence ID" value="MBG6122943.1"/>
    <property type="molecule type" value="Genomic_DNA"/>
</dbReference>
<gene>
    <name evidence="6" type="ORF">IW254_001912</name>
</gene>
<evidence type="ECO:0000259" key="5">
    <source>
        <dbReference type="Pfam" id="PF13657"/>
    </source>
</evidence>
<dbReference type="PANTHER" id="PTHR37419">
    <property type="entry name" value="SERINE/THREONINE-PROTEIN KINASE TOXIN HIPA"/>
    <property type="match status" value="1"/>
</dbReference>
<dbReference type="InterPro" id="IPR012893">
    <property type="entry name" value="HipA-like_C"/>
</dbReference>
<dbReference type="GO" id="GO:0004674">
    <property type="term" value="F:protein serine/threonine kinase activity"/>
    <property type="evidence" value="ECO:0007669"/>
    <property type="project" value="UniProtKB-EC"/>
</dbReference>
<evidence type="ECO:0000313" key="7">
    <source>
        <dbReference type="Proteomes" id="UP000658613"/>
    </source>
</evidence>
<protein>
    <submittedName>
        <fullName evidence="6">Serine/threonine-protein kinase HipA</fullName>
        <ecNumber evidence="6">2.7.11.1</ecNumber>
    </submittedName>
</protein>
<sequence>MDSARKHGTVVADVYLGPHLAGHFVRLNAYSAQNTPAVYTGGAVEFSYTPEAAHNGWRVASTLPLDGGPWVNMAGALPPYFSNLLPEGRRLTSLKNAVKTSADNELDLLLAVGANTVGAVSVVRPGEAPVDAIAHVDLDHDLDFSSVLADSGIVDPVAMAGVQDKASARTIAAPVHVHQKGLAQSSEEDFILKVSPPEYPMLVENERECFAMAEINAKSFPVSTTKIIHDVHGRSALLVSRFDRVGHARLPVEDAAQILGIYPADKYSPTMEDVAAAVMSVTSAPLLAARTLAYMVALAWLTGNGDLHAKNISVLDRGVGYHVAPIYDIPSTLPYGDTSMALTVQGRRDNISAKIFRAFATQIGLPELAIDDIMAKALRATAHAADRINAAIDSHPRQRRDLERILRHRRALWGAN</sequence>
<evidence type="ECO:0000256" key="3">
    <source>
        <dbReference type="ARBA" id="ARBA00022777"/>
    </source>
</evidence>
<evidence type="ECO:0000259" key="4">
    <source>
        <dbReference type="Pfam" id="PF07804"/>
    </source>
</evidence>
<feature type="domain" description="HipA-like C-terminal" evidence="4">
    <location>
        <begin position="158"/>
        <end position="382"/>
    </location>
</feature>
<feature type="domain" description="HipA N-terminal subdomain 1" evidence="5">
    <location>
        <begin position="41"/>
        <end position="122"/>
    </location>
</feature>